<reference evidence="2" key="1">
    <citation type="journal article" date="2008" name="Nature">
        <title>The amphioxus genome and the evolution of the chordate karyotype.</title>
        <authorList>
            <consortium name="US DOE Joint Genome Institute (JGI-PGF)"/>
            <person name="Putnam N.H."/>
            <person name="Butts T."/>
            <person name="Ferrier D.E.K."/>
            <person name="Furlong R.F."/>
            <person name="Hellsten U."/>
            <person name="Kawashima T."/>
            <person name="Robinson-Rechavi M."/>
            <person name="Shoguchi E."/>
            <person name="Terry A."/>
            <person name="Yu J.-K."/>
            <person name="Benito-Gutierrez E.L."/>
            <person name="Dubchak I."/>
            <person name="Garcia-Fernandez J."/>
            <person name="Gibson-Brown J.J."/>
            <person name="Grigoriev I.V."/>
            <person name="Horton A.C."/>
            <person name="de Jong P.J."/>
            <person name="Jurka J."/>
            <person name="Kapitonov V.V."/>
            <person name="Kohara Y."/>
            <person name="Kuroki Y."/>
            <person name="Lindquist E."/>
            <person name="Lucas S."/>
            <person name="Osoegawa K."/>
            <person name="Pennacchio L.A."/>
            <person name="Salamov A.A."/>
            <person name="Satou Y."/>
            <person name="Sauka-Spengler T."/>
            <person name="Schmutz J."/>
            <person name="Shin-I T."/>
            <person name="Toyoda A."/>
            <person name="Bronner-Fraser M."/>
            <person name="Fujiyama A."/>
            <person name="Holland L.Z."/>
            <person name="Holland P.W.H."/>
            <person name="Satoh N."/>
            <person name="Rokhsar D.S."/>
        </authorList>
    </citation>
    <scope>NUCLEOTIDE SEQUENCE [LARGE SCALE GENOMIC DNA]</scope>
    <source>
        <strain evidence="2">S238N-H82</strain>
        <tissue evidence="2">Testes</tissue>
    </source>
</reference>
<dbReference type="InterPro" id="IPR013320">
    <property type="entry name" value="ConA-like_dom_sf"/>
</dbReference>
<dbReference type="EMBL" id="GG666459">
    <property type="protein sequence ID" value="EEN68899.1"/>
    <property type="molecule type" value="Genomic_DNA"/>
</dbReference>
<dbReference type="GO" id="GO:0016020">
    <property type="term" value="C:membrane"/>
    <property type="evidence" value="ECO:0007669"/>
    <property type="project" value="InterPro"/>
</dbReference>
<gene>
    <name evidence="2" type="ORF">BRAFLDRAFT_227789</name>
</gene>
<dbReference type="InterPro" id="IPR000998">
    <property type="entry name" value="MAM_dom"/>
</dbReference>
<dbReference type="PANTHER" id="PTHR23282:SF148">
    <property type="entry name" value="MAM DOMAIN-CONTAINING PROTEIN"/>
    <property type="match status" value="1"/>
</dbReference>
<dbReference type="Gene3D" id="2.60.120.200">
    <property type="match status" value="1"/>
</dbReference>
<evidence type="ECO:0000259" key="1">
    <source>
        <dbReference type="PROSITE" id="PS50060"/>
    </source>
</evidence>
<dbReference type="PROSITE" id="PS50060">
    <property type="entry name" value="MAM_2"/>
    <property type="match status" value="1"/>
</dbReference>
<dbReference type="CDD" id="cd06263">
    <property type="entry name" value="MAM"/>
    <property type="match status" value="1"/>
</dbReference>
<accession>C3XSH8</accession>
<organism>
    <name type="scientific">Branchiostoma floridae</name>
    <name type="common">Florida lancelet</name>
    <name type="synonym">Amphioxus</name>
    <dbReference type="NCBI Taxonomy" id="7739"/>
    <lineage>
        <taxon>Eukaryota</taxon>
        <taxon>Metazoa</taxon>
        <taxon>Chordata</taxon>
        <taxon>Cephalochordata</taxon>
        <taxon>Leptocardii</taxon>
        <taxon>Amphioxiformes</taxon>
        <taxon>Branchiostomatidae</taxon>
        <taxon>Branchiostoma</taxon>
    </lineage>
</organism>
<dbReference type="AlphaFoldDB" id="C3XSH8"/>
<dbReference type="InterPro" id="IPR051560">
    <property type="entry name" value="MAM_domain-containing"/>
</dbReference>
<feature type="domain" description="MAM" evidence="1">
    <location>
        <begin position="1"/>
        <end position="119"/>
    </location>
</feature>
<sequence>GYYLYMETSSPRQSGDRVRLLSPYYDANNGAQCLQFWVHMFGDHVGTLNVYQQEEGQVFVSGPIWTKSGDQGNLWRFGQATLTSARRRFRVVFEGVVGNGFRGDIALDDIKVIVGACNRPGKSTNGVHSKDLYLS</sequence>
<dbReference type="InParanoid" id="C3XSH8"/>
<feature type="non-terminal residue" evidence="2">
    <location>
        <position position="1"/>
    </location>
</feature>
<proteinExistence type="predicted"/>
<evidence type="ECO:0000313" key="2">
    <source>
        <dbReference type="EMBL" id="EEN68899.1"/>
    </source>
</evidence>
<dbReference type="PRINTS" id="PR00020">
    <property type="entry name" value="MAMDOMAIN"/>
</dbReference>
<protein>
    <recommendedName>
        <fullName evidence="1">MAM domain-containing protein</fullName>
    </recommendedName>
</protein>
<dbReference type="SUPFAM" id="SSF49899">
    <property type="entry name" value="Concanavalin A-like lectins/glucanases"/>
    <property type="match status" value="1"/>
</dbReference>
<dbReference type="PANTHER" id="PTHR23282">
    <property type="entry name" value="APICAL ENDOSOMAL GLYCOPROTEIN PRECURSOR"/>
    <property type="match status" value="1"/>
</dbReference>
<name>C3XSH8_BRAFL</name>
<dbReference type="SMART" id="SM00137">
    <property type="entry name" value="MAM"/>
    <property type="match status" value="1"/>
</dbReference>
<dbReference type="Pfam" id="PF00629">
    <property type="entry name" value="MAM"/>
    <property type="match status" value="1"/>
</dbReference>